<reference evidence="2" key="1">
    <citation type="submission" date="2023-02" db="EMBL/GenBank/DDBJ databases">
        <title>Polaribacter ponticola sp. nov., isolated from seawater.</title>
        <authorList>
            <person name="Baek J.H."/>
            <person name="Kim J.M."/>
            <person name="Choi D.G."/>
            <person name="Jeon C.O."/>
        </authorList>
    </citation>
    <scope>NUCLEOTIDE SEQUENCE</scope>
    <source>
        <strain evidence="2">MSW5</strain>
    </source>
</reference>
<keyword evidence="1" id="KW-0812">Transmembrane</keyword>
<gene>
    <name evidence="2" type="ORF">N5A56_005045</name>
</gene>
<feature type="transmembrane region" description="Helical" evidence="1">
    <location>
        <begin position="160"/>
        <end position="179"/>
    </location>
</feature>
<name>A0ABT5S6V4_9FLAO</name>
<comment type="caution">
    <text evidence="2">The sequence shown here is derived from an EMBL/GenBank/DDBJ whole genome shotgun (WGS) entry which is preliminary data.</text>
</comment>
<dbReference type="Proteomes" id="UP001151478">
    <property type="component" value="Unassembled WGS sequence"/>
</dbReference>
<sequence length="191" mass="23114">MKINEKIKKVIAKEFLFLLGSVILSILILSIWSLFININQNKENELHRKVLKLKKYENSPYRLKIYYYLKNELYDDYNFKYKLEKDVIFLSKIKNNEKSNHVYDFIKENGIMKITKEDFYSRILKDNESENHLSETVLFQKKLYDTRNSFFNKSIDNEEILGICLTVFSIFFILRYLIYGTKWSIKQLKVK</sequence>
<feature type="transmembrane region" description="Helical" evidence="1">
    <location>
        <begin position="15"/>
        <end position="36"/>
    </location>
</feature>
<evidence type="ECO:0000313" key="2">
    <source>
        <dbReference type="EMBL" id="MDD7913823.1"/>
    </source>
</evidence>
<evidence type="ECO:0000313" key="3">
    <source>
        <dbReference type="Proteomes" id="UP001151478"/>
    </source>
</evidence>
<evidence type="ECO:0000256" key="1">
    <source>
        <dbReference type="SAM" id="Phobius"/>
    </source>
</evidence>
<keyword evidence="3" id="KW-1185">Reference proteome</keyword>
<proteinExistence type="predicted"/>
<accession>A0ABT5S6V4</accession>
<protein>
    <recommendedName>
        <fullName evidence="4">DUF3592 domain-containing protein</fullName>
    </recommendedName>
</protein>
<evidence type="ECO:0008006" key="4">
    <source>
        <dbReference type="Google" id="ProtNLM"/>
    </source>
</evidence>
<dbReference type="EMBL" id="JAOSLC020000003">
    <property type="protein sequence ID" value="MDD7913823.1"/>
    <property type="molecule type" value="Genomic_DNA"/>
</dbReference>
<dbReference type="RefSeq" id="WP_265724504.1">
    <property type="nucleotide sequence ID" value="NZ_JAOSLC020000003.1"/>
</dbReference>
<organism evidence="2 3">
    <name type="scientific">Polaribacter ponticola</name>
    <dbReference type="NCBI Taxonomy" id="2978475"/>
    <lineage>
        <taxon>Bacteria</taxon>
        <taxon>Pseudomonadati</taxon>
        <taxon>Bacteroidota</taxon>
        <taxon>Flavobacteriia</taxon>
        <taxon>Flavobacteriales</taxon>
        <taxon>Flavobacteriaceae</taxon>
    </lineage>
</organism>
<keyword evidence="1" id="KW-1133">Transmembrane helix</keyword>
<keyword evidence="1" id="KW-0472">Membrane</keyword>